<dbReference type="Proteomes" id="UP000435036">
    <property type="component" value="Unassembled WGS sequence"/>
</dbReference>
<dbReference type="EMBL" id="WSQA01000003">
    <property type="protein sequence ID" value="MVZ61379.1"/>
    <property type="molecule type" value="Genomic_DNA"/>
</dbReference>
<sequence>MSTLHFFDANKGGNDFGDLEKTITINKLMETPLEERDAQWIADFLQHIDEANLKVGEPEVIMSQDGFPYFNLKTIQEDENFHAFVIKGKLPTIMSNGFGVAINAHKPQPDWIFTFGDLLNLQLNGEFYTDEHLFSRNNSNFAIGKDEEILVGQPSEAILPAYVRQQIREFLQYSGVKMPKIMLIARNYKDESTVSQDLVFNLTPKNFANEKDYQQAMNSLSWFLPRHYSIVGMDETAVNSGFELI</sequence>
<dbReference type="AlphaFoldDB" id="A0A6N8KXC1"/>
<proteinExistence type="predicted"/>
<dbReference type="OrthoDB" id="7564910at2"/>
<gene>
    <name evidence="1" type="ORF">GQF63_05035</name>
</gene>
<accession>A0A6N8KXC1</accession>
<comment type="caution">
    <text evidence="1">The sequence shown here is derived from an EMBL/GenBank/DDBJ whole genome shotgun (WGS) entry which is preliminary data.</text>
</comment>
<dbReference type="RefSeq" id="WP_160368022.1">
    <property type="nucleotide sequence ID" value="NZ_WSQA01000003.1"/>
</dbReference>
<name>A0A6N8KXC1_9SPHI</name>
<reference evidence="1 2" key="1">
    <citation type="submission" date="2019-12" db="EMBL/GenBank/DDBJ databases">
        <authorList>
            <person name="Dong K."/>
        </authorList>
    </citation>
    <scope>NUCLEOTIDE SEQUENCE [LARGE SCALE GENOMIC DNA]</scope>
    <source>
        <strain evidence="1 2">JCM 31225</strain>
    </source>
</reference>
<keyword evidence="2" id="KW-1185">Reference proteome</keyword>
<organism evidence="1 2">
    <name type="scientific">Sphingobacterium humi</name>
    <dbReference type="NCBI Taxonomy" id="1796905"/>
    <lineage>
        <taxon>Bacteria</taxon>
        <taxon>Pseudomonadati</taxon>
        <taxon>Bacteroidota</taxon>
        <taxon>Sphingobacteriia</taxon>
        <taxon>Sphingobacteriales</taxon>
        <taxon>Sphingobacteriaceae</taxon>
        <taxon>Sphingobacterium</taxon>
    </lineage>
</organism>
<protein>
    <submittedName>
        <fullName evidence="1">Uncharacterized protein</fullName>
    </submittedName>
</protein>
<evidence type="ECO:0000313" key="2">
    <source>
        <dbReference type="Proteomes" id="UP000435036"/>
    </source>
</evidence>
<evidence type="ECO:0000313" key="1">
    <source>
        <dbReference type="EMBL" id="MVZ61379.1"/>
    </source>
</evidence>